<evidence type="ECO:0000313" key="1">
    <source>
        <dbReference type="EMBL" id="SMX28140.1"/>
    </source>
</evidence>
<protein>
    <submittedName>
        <fullName evidence="1">Uncharacterized protein</fullName>
    </submittedName>
</protein>
<gene>
    <name evidence="1" type="ORF">TRP8649_02254</name>
</gene>
<reference evidence="2" key="1">
    <citation type="submission" date="2017-05" db="EMBL/GenBank/DDBJ databases">
        <authorList>
            <person name="Rodrigo-Torres L."/>
            <person name="Arahal R. D."/>
            <person name="Lucena T."/>
        </authorList>
    </citation>
    <scope>NUCLEOTIDE SEQUENCE [LARGE SCALE GENOMIC DNA]</scope>
    <source>
        <strain evidence="2">CECT 8649</strain>
    </source>
</reference>
<dbReference type="AlphaFoldDB" id="A0A238JBS5"/>
<evidence type="ECO:0000313" key="2">
    <source>
        <dbReference type="Proteomes" id="UP000225972"/>
    </source>
</evidence>
<organism evidence="1 2">
    <name type="scientific">Pelagimonas phthalicica</name>
    <dbReference type="NCBI Taxonomy" id="1037362"/>
    <lineage>
        <taxon>Bacteria</taxon>
        <taxon>Pseudomonadati</taxon>
        <taxon>Pseudomonadota</taxon>
        <taxon>Alphaproteobacteria</taxon>
        <taxon>Rhodobacterales</taxon>
        <taxon>Roseobacteraceae</taxon>
        <taxon>Pelagimonas</taxon>
    </lineage>
</organism>
<accession>A0A238JBS5</accession>
<keyword evidence="2" id="KW-1185">Reference proteome</keyword>
<dbReference type="Proteomes" id="UP000225972">
    <property type="component" value="Unassembled WGS sequence"/>
</dbReference>
<dbReference type="EMBL" id="FXXP01000002">
    <property type="protein sequence ID" value="SMX28140.1"/>
    <property type="molecule type" value="Genomic_DNA"/>
</dbReference>
<proteinExistence type="predicted"/>
<name>A0A238JBS5_9RHOB</name>
<sequence>MITWNTLVCHDQKGKYPFRDKAGFLFRVAGAFTGWGLGLKLKLTIVRGHAPLATT</sequence>